<protein>
    <submittedName>
        <fullName evidence="1">Uncharacterized protein</fullName>
    </submittedName>
</protein>
<sequence>MLRLQFKASQDNVSQAVSQAVVNTQLFKMDKQDRLDLGTGPTFKLKIGDNIEVCEEVPKRAAMAFSTAFNSQLAAYPKSSAFMLNPAQVTEASVTALVDFMVGNSKTLKPFSLKTNHLEFPEAINLYRHGLLLGMERYVSGLRVAILDQINDHDGPIISYAALNELVQLPIQDGIYQATVRKLEGLMHIKALDDDQEWPAWLESHHEFALQMAAWKAVRKERVQLARAKRYEQGFPALGDKA</sequence>
<dbReference type="Proteomes" id="UP001280581">
    <property type="component" value="Unassembled WGS sequence"/>
</dbReference>
<evidence type="ECO:0000313" key="2">
    <source>
        <dbReference type="Proteomes" id="UP001280581"/>
    </source>
</evidence>
<name>A0AAN6M0W0_9PLEO</name>
<dbReference type="EMBL" id="WVTA01000005">
    <property type="protein sequence ID" value="KAK3209682.1"/>
    <property type="molecule type" value="Genomic_DNA"/>
</dbReference>
<reference evidence="1 2" key="1">
    <citation type="submission" date="2021-02" db="EMBL/GenBank/DDBJ databases">
        <title>Genome assembly of Pseudopithomyces chartarum.</title>
        <authorList>
            <person name="Jauregui R."/>
            <person name="Singh J."/>
            <person name="Voisey C."/>
        </authorList>
    </citation>
    <scope>NUCLEOTIDE SEQUENCE [LARGE SCALE GENOMIC DNA]</scope>
    <source>
        <strain evidence="1 2">AGR01</strain>
    </source>
</reference>
<dbReference type="AlphaFoldDB" id="A0AAN6M0W0"/>
<evidence type="ECO:0000313" key="1">
    <source>
        <dbReference type="EMBL" id="KAK3209682.1"/>
    </source>
</evidence>
<comment type="caution">
    <text evidence="1">The sequence shown here is derived from an EMBL/GenBank/DDBJ whole genome shotgun (WGS) entry which is preliminary data.</text>
</comment>
<organism evidence="1 2">
    <name type="scientific">Pseudopithomyces chartarum</name>
    <dbReference type="NCBI Taxonomy" id="1892770"/>
    <lineage>
        <taxon>Eukaryota</taxon>
        <taxon>Fungi</taxon>
        <taxon>Dikarya</taxon>
        <taxon>Ascomycota</taxon>
        <taxon>Pezizomycotina</taxon>
        <taxon>Dothideomycetes</taxon>
        <taxon>Pleosporomycetidae</taxon>
        <taxon>Pleosporales</taxon>
        <taxon>Massarineae</taxon>
        <taxon>Didymosphaeriaceae</taxon>
        <taxon>Pseudopithomyces</taxon>
    </lineage>
</organism>
<accession>A0AAN6M0W0</accession>
<gene>
    <name evidence="1" type="ORF">GRF29_44g302636</name>
</gene>
<keyword evidence="2" id="KW-1185">Reference proteome</keyword>
<proteinExistence type="predicted"/>